<keyword evidence="4" id="KW-1185">Reference proteome</keyword>
<proteinExistence type="predicted"/>
<dbReference type="InterPro" id="IPR042098">
    <property type="entry name" value="TauD-like_sf"/>
</dbReference>
<evidence type="ECO:0000313" key="3">
    <source>
        <dbReference type="EMBL" id="KAF4589150.1"/>
    </source>
</evidence>
<evidence type="ECO:0000256" key="1">
    <source>
        <dbReference type="ARBA" id="ARBA00023002"/>
    </source>
</evidence>
<reference evidence="3 4" key="1">
    <citation type="journal article" date="2020" name="G3 (Bethesda)">
        <title>Genetic Underpinnings of Host Manipulation by Ophiocordyceps as Revealed by Comparative Transcriptomics.</title>
        <authorList>
            <person name="Will I."/>
            <person name="Das B."/>
            <person name="Trinh T."/>
            <person name="Brachmann A."/>
            <person name="Ohm R.A."/>
            <person name="de Bekker C."/>
        </authorList>
    </citation>
    <scope>NUCLEOTIDE SEQUENCE [LARGE SCALE GENOMIC DNA]</scope>
    <source>
        <strain evidence="3 4">EC05</strain>
    </source>
</reference>
<sequence>MGGTPFTAQGRHLPKPLTGPLVWSGSDFESEASYTLRFDKDEIDEIGNALGNFLSLRVQREHVSCRNFPLPRLASRLEQAAETIHKGCGFVVLRGIDPSRYSILQNVIIFLGLAAYVADKRGLQDKSGNVLAHITSSKLWDAPKEKRHGIHSNDALPCNYGEQSQHYLAPVFAIHDGNLLASMDPHRLGPHPTSPDEGIPPLTAPQRLALDRVADIARQKELRLRLNTGDLLFFNNWALLHRREAYQDDDCPSRHLVRLWLRNTKLGWSIPRQMLPPWRAAFEEDTTVEMTYPLHPPDTYTVPRYATGSAAFVMDDARSTGA</sequence>
<dbReference type="AlphaFoldDB" id="A0A8H4Q7F5"/>
<dbReference type="Pfam" id="PF02668">
    <property type="entry name" value="TauD"/>
    <property type="match status" value="1"/>
</dbReference>
<dbReference type="Proteomes" id="UP000562929">
    <property type="component" value="Unassembled WGS sequence"/>
</dbReference>
<evidence type="ECO:0000313" key="4">
    <source>
        <dbReference type="Proteomes" id="UP000562929"/>
    </source>
</evidence>
<dbReference type="OrthoDB" id="272271at2759"/>
<dbReference type="EMBL" id="JAACLJ010000003">
    <property type="protein sequence ID" value="KAF4589150.1"/>
    <property type="molecule type" value="Genomic_DNA"/>
</dbReference>
<dbReference type="SUPFAM" id="SSF51197">
    <property type="entry name" value="Clavaminate synthase-like"/>
    <property type="match status" value="1"/>
</dbReference>
<dbReference type="InterPro" id="IPR003819">
    <property type="entry name" value="TauD/TfdA-like"/>
</dbReference>
<protein>
    <submittedName>
        <fullName evidence="3">Clavaminate synthase-like protein</fullName>
    </submittedName>
</protein>
<dbReference type="GO" id="GO:0016491">
    <property type="term" value="F:oxidoreductase activity"/>
    <property type="evidence" value="ECO:0007669"/>
    <property type="project" value="UniProtKB-KW"/>
</dbReference>
<feature type="domain" description="TauD/TfdA-like" evidence="2">
    <location>
        <begin position="156"/>
        <end position="260"/>
    </location>
</feature>
<organism evidence="3 4">
    <name type="scientific">Ophiocordyceps camponoti-floridani</name>
    <dbReference type="NCBI Taxonomy" id="2030778"/>
    <lineage>
        <taxon>Eukaryota</taxon>
        <taxon>Fungi</taxon>
        <taxon>Dikarya</taxon>
        <taxon>Ascomycota</taxon>
        <taxon>Pezizomycotina</taxon>
        <taxon>Sordariomycetes</taxon>
        <taxon>Hypocreomycetidae</taxon>
        <taxon>Hypocreales</taxon>
        <taxon>Ophiocordycipitaceae</taxon>
        <taxon>Ophiocordyceps</taxon>
    </lineage>
</organism>
<name>A0A8H4Q7F5_9HYPO</name>
<comment type="caution">
    <text evidence="3">The sequence shown here is derived from an EMBL/GenBank/DDBJ whole genome shotgun (WGS) entry which is preliminary data.</text>
</comment>
<dbReference type="Gene3D" id="3.60.130.10">
    <property type="entry name" value="Clavaminate synthase-like"/>
    <property type="match status" value="1"/>
</dbReference>
<accession>A0A8H4Q7F5</accession>
<evidence type="ECO:0000259" key="2">
    <source>
        <dbReference type="Pfam" id="PF02668"/>
    </source>
</evidence>
<keyword evidence="1" id="KW-0560">Oxidoreductase</keyword>
<gene>
    <name evidence="3" type="ORF">GQ602_003039</name>
</gene>